<accession>A0A8T0WFE2</accession>
<feature type="region of interest" description="Disordered" evidence="1">
    <location>
        <begin position="126"/>
        <end position="155"/>
    </location>
</feature>
<feature type="compositionally biased region" description="Basic residues" evidence="1">
    <location>
        <begin position="1"/>
        <end position="10"/>
    </location>
</feature>
<feature type="region of interest" description="Disordered" evidence="1">
    <location>
        <begin position="1"/>
        <end position="99"/>
    </location>
</feature>
<organism evidence="2 3">
    <name type="scientific">Panicum virgatum</name>
    <name type="common">Blackwell switchgrass</name>
    <dbReference type="NCBI Taxonomy" id="38727"/>
    <lineage>
        <taxon>Eukaryota</taxon>
        <taxon>Viridiplantae</taxon>
        <taxon>Streptophyta</taxon>
        <taxon>Embryophyta</taxon>
        <taxon>Tracheophyta</taxon>
        <taxon>Spermatophyta</taxon>
        <taxon>Magnoliopsida</taxon>
        <taxon>Liliopsida</taxon>
        <taxon>Poales</taxon>
        <taxon>Poaceae</taxon>
        <taxon>PACMAD clade</taxon>
        <taxon>Panicoideae</taxon>
        <taxon>Panicodae</taxon>
        <taxon>Paniceae</taxon>
        <taxon>Panicinae</taxon>
        <taxon>Panicum</taxon>
        <taxon>Panicum sect. Hiantes</taxon>
    </lineage>
</organism>
<evidence type="ECO:0000313" key="2">
    <source>
        <dbReference type="EMBL" id="KAG2645918.1"/>
    </source>
</evidence>
<dbReference type="AlphaFoldDB" id="A0A8T0WFE2"/>
<proteinExistence type="predicted"/>
<protein>
    <submittedName>
        <fullName evidence="2">Uncharacterized protein</fullName>
    </submittedName>
</protein>
<feature type="compositionally biased region" description="Low complexity" evidence="1">
    <location>
        <begin position="45"/>
        <end position="65"/>
    </location>
</feature>
<reference evidence="2" key="1">
    <citation type="submission" date="2020-05" db="EMBL/GenBank/DDBJ databases">
        <title>WGS assembly of Panicum virgatum.</title>
        <authorList>
            <person name="Lovell J.T."/>
            <person name="Jenkins J."/>
            <person name="Shu S."/>
            <person name="Juenger T.E."/>
            <person name="Schmutz J."/>
        </authorList>
    </citation>
    <scope>NUCLEOTIDE SEQUENCE</scope>
    <source>
        <strain evidence="2">AP13</strain>
    </source>
</reference>
<dbReference type="EMBL" id="CM029039">
    <property type="protein sequence ID" value="KAG2645918.1"/>
    <property type="molecule type" value="Genomic_DNA"/>
</dbReference>
<dbReference type="Proteomes" id="UP000823388">
    <property type="component" value="Chromosome 2K"/>
</dbReference>
<gene>
    <name evidence="2" type="ORF">PVAP13_2KG413305</name>
</gene>
<keyword evidence="3" id="KW-1185">Reference proteome</keyword>
<evidence type="ECO:0000256" key="1">
    <source>
        <dbReference type="SAM" id="MobiDB-lite"/>
    </source>
</evidence>
<name>A0A8T0WFE2_PANVG</name>
<evidence type="ECO:0000313" key="3">
    <source>
        <dbReference type="Proteomes" id="UP000823388"/>
    </source>
</evidence>
<comment type="caution">
    <text evidence="2">The sequence shown here is derived from an EMBL/GenBank/DDBJ whole genome shotgun (WGS) entry which is preliminary data.</text>
</comment>
<sequence length="155" mass="15994">MGQPQHHHPVLRIGVDSGGDPATTRQEEAPGPTSTRREEARRLARGLGTRPARARRGSASSAGTTLATIQQQPGGRNRAGSAGVGAWERGRRSHAGARPARGLGLAAGADVRWLSLIHVDFGGDSTATRRKETLGPAARGGGDEIGRGASIESIA</sequence>